<dbReference type="PROSITE" id="PS51257">
    <property type="entry name" value="PROKAR_LIPOPROTEIN"/>
    <property type="match status" value="1"/>
</dbReference>
<feature type="signal peptide" evidence="1">
    <location>
        <begin position="1"/>
        <end position="19"/>
    </location>
</feature>
<protein>
    <recommendedName>
        <fullName evidence="2">SusE outer membrane protein domain-containing protein</fullName>
    </recommendedName>
</protein>
<reference evidence="3 4" key="1">
    <citation type="submission" date="2017-04" db="EMBL/GenBank/DDBJ databases">
        <authorList>
            <person name="Afonso C.L."/>
            <person name="Miller P.J."/>
            <person name="Scott M.A."/>
            <person name="Spackman E."/>
            <person name="Goraichik I."/>
            <person name="Dimitrov K.M."/>
            <person name="Suarez D.L."/>
            <person name="Swayne D.E."/>
        </authorList>
    </citation>
    <scope>NUCLEOTIDE SEQUENCE [LARGE SCALE GENOMIC DNA]</scope>
    <source>
        <strain evidence="3 4">DSM 11622</strain>
    </source>
</reference>
<evidence type="ECO:0000313" key="4">
    <source>
        <dbReference type="Proteomes" id="UP000192266"/>
    </source>
</evidence>
<keyword evidence="4" id="KW-1185">Reference proteome</keyword>
<dbReference type="OrthoDB" id="975117at2"/>
<organism evidence="3 4">
    <name type="scientific">Hymenobacter roseosalivarius DSM 11622</name>
    <dbReference type="NCBI Taxonomy" id="645990"/>
    <lineage>
        <taxon>Bacteria</taxon>
        <taxon>Pseudomonadati</taxon>
        <taxon>Bacteroidota</taxon>
        <taxon>Cytophagia</taxon>
        <taxon>Cytophagales</taxon>
        <taxon>Hymenobacteraceae</taxon>
        <taxon>Hymenobacter</taxon>
    </lineage>
</organism>
<dbReference type="Gene3D" id="2.60.40.3620">
    <property type="match status" value="1"/>
</dbReference>
<sequence length="260" mass="27984">MKTWITQTALGLVAFAAVALTSCEKDETRVMLNMGAAPALTASASNAVLRRDDAAKEAVTYSWTPATYGYQAAVAYTLQFDKRGNDFKAPKDIDAGSALTKTLTVAEVNSIFTDLKLPAGTPAQLDVRVKSSVGASVEALMSAATSLAGTPYESREVPKDTWALIGPAGISWDTDVVMTYNFDEKVWTITTDLKADFFKFRANKKWDLNLGALAKNAPSASGPLKTGGEDIKNSEVGNYTIKLKFDEAEPNKSTYTIKKN</sequence>
<dbReference type="EMBL" id="FWWW01000104">
    <property type="protein sequence ID" value="SMC00521.1"/>
    <property type="molecule type" value="Genomic_DNA"/>
</dbReference>
<dbReference type="InterPro" id="IPR025970">
    <property type="entry name" value="SusE"/>
</dbReference>
<evidence type="ECO:0000313" key="3">
    <source>
        <dbReference type="EMBL" id="SMC00521.1"/>
    </source>
</evidence>
<name>A0A1W1W557_9BACT</name>
<accession>A0A1W1W557</accession>
<feature type="chain" id="PRO_5012190380" description="SusE outer membrane protein domain-containing protein" evidence="1">
    <location>
        <begin position="20"/>
        <end position="260"/>
    </location>
</feature>
<gene>
    <name evidence="3" type="ORF">SAMN00120144_1275</name>
</gene>
<dbReference type="AlphaFoldDB" id="A0A1W1W557"/>
<dbReference type="STRING" id="645990.SAMN00120144_1275"/>
<dbReference type="RefSeq" id="WP_084447880.1">
    <property type="nucleotide sequence ID" value="NZ_FWWW01000104.1"/>
</dbReference>
<feature type="domain" description="SusE outer membrane protein" evidence="2">
    <location>
        <begin position="25"/>
        <end position="130"/>
    </location>
</feature>
<keyword evidence="1" id="KW-0732">Signal</keyword>
<dbReference type="Pfam" id="PF14292">
    <property type="entry name" value="SusE"/>
    <property type="match status" value="1"/>
</dbReference>
<evidence type="ECO:0000256" key="1">
    <source>
        <dbReference type="SAM" id="SignalP"/>
    </source>
</evidence>
<dbReference type="Proteomes" id="UP000192266">
    <property type="component" value="Unassembled WGS sequence"/>
</dbReference>
<evidence type="ECO:0000259" key="2">
    <source>
        <dbReference type="Pfam" id="PF14292"/>
    </source>
</evidence>
<proteinExistence type="predicted"/>